<dbReference type="GO" id="GO:0008270">
    <property type="term" value="F:zinc ion binding"/>
    <property type="evidence" value="ECO:0007669"/>
    <property type="project" value="UniProtKB-KW"/>
</dbReference>
<accession>A0AAD8MA40</accession>
<evidence type="ECO:0000256" key="1">
    <source>
        <dbReference type="ARBA" id="ARBA00009374"/>
    </source>
</evidence>
<evidence type="ECO:0000256" key="4">
    <source>
        <dbReference type="PROSITE-ProRule" id="PRU01131"/>
    </source>
</evidence>
<dbReference type="Pfam" id="PF04570">
    <property type="entry name" value="zf-FLZ"/>
    <property type="match status" value="1"/>
</dbReference>
<keyword evidence="2" id="KW-0479">Metal-binding</keyword>
<feature type="compositionally biased region" description="Polar residues" evidence="5">
    <location>
        <begin position="216"/>
        <end position="234"/>
    </location>
</feature>
<reference evidence="7" key="1">
    <citation type="submission" date="2023-02" db="EMBL/GenBank/DDBJ databases">
        <title>Genome of toxic invasive species Heracleum sosnowskyi carries increased number of genes despite the absence of recent whole-genome duplications.</title>
        <authorList>
            <person name="Schelkunov M."/>
            <person name="Shtratnikova V."/>
            <person name="Makarenko M."/>
            <person name="Klepikova A."/>
            <person name="Omelchenko D."/>
            <person name="Novikova G."/>
            <person name="Obukhova E."/>
            <person name="Bogdanov V."/>
            <person name="Penin A."/>
            <person name="Logacheva M."/>
        </authorList>
    </citation>
    <scope>NUCLEOTIDE SEQUENCE</scope>
    <source>
        <strain evidence="7">Hsosn_3</strain>
        <tissue evidence="7">Leaf</tissue>
    </source>
</reference>
<keyword evidence="8" id="KW-1185">Reference proteome</keyword>
<evidence type="ECO:0000259" key="6">
    <source>
        <dbReference type="PROSITE" id="PS51795"/>
    </source>
</evidence>
<feature type="region of interest" description="Disordered" evidence="5">
    <location>
        <begin position="208"/>
        <end position="234"/>
    </location>
</feature>
<dbReference type="InterPro" id="IPR007650">
    <property type="entry name" value="Zf-FLZ_dom"/>
</dbReference>
<keyword evidence="3" id="KW-0863">Zinc-finger</keyword>
<dbReference type="PROSITE" id="PS51795">
    <property type="entry name" value="ZF_FLZ"/>
    <property type="match status" value="1"/>
</dbReference>
<organism evidence="7 8">
    <name type="scientific">Heracleum sosnowskyi</name>
    <dbReference type="NCBI Taxonomy" id="360622"/>
    <lineage>
        <taxon>Eukaryota</taxon>
        <taxon>Viridiplantae</taxon>
        <taxon>Streptophyta</taxon>
        <taxon>Embryophyta</taxon>
        <taxon>Tracheophyta</taxon>
        <taxon>Spermatophyta</taxon>
        <taxon>Magnoliopsida</taxon>
        <taxon>eudicotyledons</taxon>
        <taxon>Gunneridae</taxon>
        <taxon>Pentapetalae</taxon>
        <taxon>asterids</taxon>
        <taxon>campanulids</taxon>
        <taxon>Apiales</taxon>
        <taxon>Apiaceae</taxon>
        <taxon>Apioideae</taxon>
        <taxon>apioid superclade</taxon>
        <taxon>Tordylieae</taxon>
        <taxon>Tordyliinae</taxon>
        <taxon>Heracleum</taxon>
    </lineage>
</organism>
<reference evidence="7" key="2">
    <citation type="submission" date="2023-05" db="EMBL/GenBank/DDBJ databases">
        <authorList>
            <person name="Schelkunov M.I."/>
        </authorList>
    </citation>
    <scope>NUCLEOTIDE SEQUENCE</scope>
    <source>
        <strain evidence="7">Hsosn_3</strain>
        <tissue evidence="7">Leaf</tissue>
    </source>
</reference>
<dbReference type="AlphaFoldDB" id="A0AAD8MA40"/>
<protein>
    <submittedName>
        <fullName evidence="7">FCS-Like Zinc finger 13-like</fullName>
    </submittedName>
</protein>
<evidence type="ECO:0000313" key="8">
    <source>
        <dbReference type="Proteomes" id="UP001237642"/>
    </source>
</evidence>
<evidence type="ECO:0000256" key="5">
    <source>
        <dbReference type="SAM" id="MobiDB-lite"/>
    </source>
</evidence>
<dbReference type="PANTHER" id="PTHR47208">
    <property type="entry name" value="OS02G0174800 PROTEIN"/>
    <property type="match status" value="1"/>
</dbReference>
<evidence type="ECO:0000256" key="3">
    <source>
        <dbReference type="ARBA" id="ARBA00022771"/>
    </source>
</evidence>
<feature type="domain" description="FLZ-type" evidence="6">
    <location>
        <begin position="168"/>
        <end position="211"/>
    </location>
</feature>
<dbReference type="EMBL" id="JAUIZM010000009">
    <property type="protein sequence ID" value="KAK1365147.1"/>
    <property type="molecule type" value="Genomic_DNA"/>
</dbReference>
<gene>
    <name evidence="7" type="ORF">POM88_040708</name>
</gene>
<comment type="similarity">
    <text evidence="1">Belongs to the FLZ family.</text>
</comment>
<sequence length="248" mass="27418">MFGRKARPVINNLITGASGSGYKPRVYDVVTSPKSPLEFTKIQSPRVLNNYGGAVGVGLGIVAALEKNIETSSCLQTQGFYNKSVPISVGCVRNRGNAEQNDGDSLEDFTYVTSYGPNKKSHTRVYYDGCEKSRNRSVRISSKNHRACVFYICPETSSSTVQSSGRSDFLSSCHMCRKKLHGEDIYMYRGEKAFCSAECRERQIVMDEKKERKRGSQASSRSTTVADLSTSPCSSNDRQMFTTGIFAI</sequence>
<evidence type="ECO:0000313" key="7">
    <source>
        <dbReference type="EMBL" id="KAK1365147.1"/>
    </source>
</evidence>
<proteinExistence type="inferred from homology"/>
<feature type="zinc finger region" description="FLZ-type" evidence="4">
    <location>
        <begin position="168"/>
        <end position="211"/>
    </location>
</feature>
<dbReference type="Proteomes" id="UP001237642">
    <property type="component" value="Unassembled WGS sequence"/>
</dbReference>
<comment type="caution">
    <text evidence="7">The sequence shown here is derived from an EMBL/GenBank/DDBJ whole genome shotgun (WGS) entry which is preliminary data.</text>
</comment>
<dbReference type="InterPro" id="IPR044604">
    <property type="entry name" value="FLZ12/13/14"/>
</dbReference>
<name>A0AAD8MA40_9APIA</name>
<keyword evidence="3" id="KW-0862">Zinc</keyword>
<dbReference type="PANTHER" id="PTHR47208:SF5">
    <property type="entry name" value="FCS-LIKE ZINC FINGER 12-RELATED"/>
    <property type="match status" value="1"/>
</dbReference>
<evidence type="ECO:0000256" key="2">
    <source>
        <dbReference type="ARBA" id="ARBA00022723"/>
    </source>
</evidence>